<proteinExistence type="predicted"/>
<keyword evidence="2" id="KW-1185">Reference proteome</keyword>
<dbReference type="OrthoDB" id="5235678at2759"/>
<gene>
    <name evidence="1" type="ORF">B0A55_11928</name>
</gene>
<dbReference type="Proteomes" id="UP000309340">
    <property type="component" value="Unassembled WGS sequence"/>
</dbReference>
<dbReference type="AlphaFoldDB" id="A0A4U0VLA9"/>
<comment type="caution">
    <text evidence="1">The sequence shown here is derived from an EMBL/GenBank/DDBJ whole genome shotgun (WGS) entry which is preliminary data.</text>
</comment>
<name>A0A4U0VLA9_9PEZI</name>
<reference evidence="1 2" key="1">
    <citation type="submission" date="2017-03" db="EMBL/GenBank/DDBJ databases">
        <title>Genomes of endolithic fungi from Antarctica.</title>
        <authorList>
            <person name="Coleine C."/>
            <person name="Masonjones S."/>
            <person name="Stajich J.E."/>
        </authorList>
    </citation>
    <scope>NUCLEOTIDE SEQUENCE [LARGE SCALE GENOMIC DNA]</scope>
    <source>
        <strain evidence="1 2">CCFEE 5184</strain>
    </source>
</reference>
<accession>A0A4U0VLA9</accession>
<evidence type="ECO:0000313" key="1">
    <source>
        <dbReference type="EMBL" id="TKA50107.1"/>
    </source>
</evidence>
<dbReference type="EMBL" id="NAJQ01002001">
    <property type="protein sequence ID" value="TKA50107.1"/>
    <property type="molecule type" value="Genomic_DNA"/>
</dbReference>
<protein>
    <submittedName>
        <fullName evidence="1">Uncharacterized protein</fullName>
    </submittedName>
</protein>
<sequence length="92" mass="10400">MRFTSVLNSIKVTFTNHVIKAMKPAERAICEAAVTQHAETDANLKTRGTAVALVKSTREGHDPRTSDTNHWTVEFKKENGDHITTRHVYPRK</sequence>
<organism evidence="1 2">
    <name type="scientific">Friedmanniomyces simplex</name>
    <dbReference type="NCBI Taxonomy" id="329884"/>
    <lineage>
        <taxon>Eukaryota</taxon>
        <taxon>Fungi</taxon>
        <taxon>Dikarya</taxon>
        <taxon>Ascomycota</taxon>
        <taxon>Pezizomycotina</taxon>
        <taxon>Dothideomycetes</taxon>
        <taxon>Dothideomycetidae</taxon>
        <taxon>Mycosphaerellales</taxon>
        <taxon>Teratosphaeriaceae</taxon>
        <taxon>Friedmanniomyces</taxon>
    </lineage>
</organism>
<evidence type="ECO:0000313" key="2">
    <source>
        <dbReference type="Proteomes" id="UP000309340"/>
    </source>
</evidence>